<sequence length="251" mass="27817">MMMSGSPFSLWSSLTSMRVEAQVLPATAEYSPVIDSDEFVDTRGHQSVPQYIVAGTVYVKHEKPIAATSLLVELCGDRSVSWVDRDSVGQAPYRSEKTFLTHQLYIFGGDSDTPSRPGSRAKLELPAGEQRFAFEIPITVTLPPTVTTDCGSITYNVRARLTVGGWLWSALTDVSSSTPVVLKHMPKHMLQWAPHYTKNMDVMVGTADTFYAKMTLPTRVWDIANDIPLTIVLDSPRVKRVQQVLLTAQIN</sequence>
<keyword evidence="2" id="KW-1185">Reference proteome</keyword>
<feature type="non-terminal residue" evidence="1">
    <location>
        <position position="251"/>
    </location>
</feature>
<proteinExistence type="predicted"/>
<accession>A0ACC1HG90</accession>
<organism evidence="1 2">
    <name type="scientific">Spiromyces aspiralis</name>
    <dbReference type="NCBI Taxonomy" id="68401"/>
    <lineage>
        <taxon>Eukaryota</taxon>
        <taxon>Fungi</taxon>
        <taxon>Fungi incertae sedis</taxon>
        <taxon>Zoopagomycota</taxon>
        <taxon>Kickxellomycotina</taxon>
        <taxon>Kickxellomycetes</taxon>
        <taxon>Kickxellales</taxon>
        <taxon>Kickxellaceae</taxon>
        <taxon>Spiromyces</taxon>
    </lineage>
</organism>
<dbReference type="EMBL" id="JAMZIH010007588">
    <property type="protein sequence ID" value="KAJ1672954.1"/>
    <property type="molecule type" value="Genomic_DNA"/>
</dbReference>
<gene>
    <name evidence="1" type="ORF">EV182_006167</name>
</gene>
<protein>
    <submittedName>
        <fullName evidence="1">Uncharacterized protein</fullName>
    </submittedName>
</protein>
<name>A0ACC1HG90_9FUNG</name>
<evidence type="ECO:0000313" key="1">
    <source>
        <dbReference type="EMBL" id="KAJ1672954.1"/>
    </source>
</evidence>
<evidence type="ECO:0000313" key="2">
    <source>
        <dbReference type="Proteomes" id="UP001145114"/>
    </source>
</evidence>
<comment type="caution">
    <text evidence="1">The sequence shown here is derived from an EMBL/GenBank/DDBJ whole genome shotgun (WGS) entry which is preliminary data.</text>
</comment>
<dbReference type="Proteomes" id="UP001145114">
    <property type="component" value="Unassembled WGS sequence"/>
</dbReference>
<reference evidence="1" key="1">
    <citation type="submission" date="2022-06" db="EMBL/GenBank/DDBJ databases">
        <title>Phylogenomic reconstructions and comparative analyses of Kickxellomycotina fungi.</title>
        <authorList>
            <person name="Reynolds N.K."/>
            <person name="Stajich J.E."/>
            <person name="Barry K."/>
            <person name="Grigoriev I.V."/>
            <person name="Crous P."/>
            <person name="Smith M.E."/>
        </authorList>
    </citation>
    <scope>NUCLEOTIDE SEQUENCE</scope>
    <source>
        <strain evidence="1">RSA 2271</strain>
    </source>
</reference>